<keyword evidence="4" id="KW-0732">Signal</keyword>
<dbReference type="InterPro" id="IPR036526">
    <property type="entry name" value="C-N_Hydrolase_sf"/>
</dbReference>
<dbReference type="EMBL" id="OV170221">
    <property type="protein sequence ID" value="CAH0713811.1"/>
    <property type="molecule type" value="Genomic_DNA"/>
</dbReference>
<dbReference type="SUPFAM" id="SSF56317">
    <property type="entry name" value="Carbon-nitrogen hydrolase"/>
    <property type="match status" value="1"/>
</dbReference>
<dbReference type="PANTHER" id="PTHR10609:SF14">
    <property type="entry name" value="BIOTINIDASE"/>
    <property type="match status" value="1"/>
</dbReference>
<dbReference type="InterPro" id="IPR043957">
    <property type="entry name" value="Vanin_C"/>
</dbReference>
<dbReference type="Gene3D" id="3.60.110.10">
    <property type="entry name" value="Carbon-nitrogen hydrolase"/>
    <property type="match status" value="1"/>
</dbReference>
<dbReference type="Pfam" id="PF19018">
    <property type="entry name" value="Vanin_C"/>
    <property type="match status" value="1"/>
</dbReference>
<evidence type="ECO:0000259" key="5">
    <source>
        <dbReference type="PROSITE" id="PS50263"/>
    </source>
</evidence>
<proteinExistence type="inferred from homology"/>
<evidence type="ECO:0000313" key="6">
    <source>
        <dbReference type="EMBL" id="CAH0713811.1"/>
    </source>
</evidence>
<evidence type="ECO:0000256" key="4">
    <source>
        <dbReference type="SAM" id="SignalP"/>
    </source>
</evidence>
<sequence>MKFRAIIFLCILGFSLQRSTPEDNSYVAAVVEYQVQSNSATNLQNYMKIIGDAAEQNADIIVFPELTISSRDSVVVPINGLLKEHPIPALQPQLFDEVLVSISSAARHHQIYVVINVQELVNCTVEATGESCPEEKIYLFNTNVVFDRAGAVIDRYRKINLFGEHTRTPALTPDLGIFTTDFGVTFGHYICFDLMFQVPAVQVVQKYNITDVIFPTMWFSEMPYLTAVQIQEAYAYAMNVNFLGAGANNVRVGSAGSGIYSGKAGALVSIMPGTPTTKLLVSRVPKVPGQVEGDYPGPINDDPLVLDSLVLISDPSLPSYVTRLIKPGLEEFALIDKDVFCRFKIHMSERNSDTAPYYRAVAHDGVNVYAKRPVGTVGCTIVACKTEDIKSCVYRFPNNGKREITALEIQMTSYSKHYNRTLKCEDIAYYPLSLRNNKFPLSPKNFTFNEQTVQKYTYRAGAFSGVRSYSGVATGGTRVCSVFACTGNTINTCGQRFSRFSSNTAAVFEELKITAAVPTPKPNTDLSANNSTYFPLSLDKTIKPLKPEYFNFSSVSFFDTLSIYTLELVKSAPDLYSFAIWGREYTTDDEEVSPPREHDEGADDSTTTTPAPEDDAPDSSRYWIHLHYISKHHSLQFIRDGYLRECRHLLSWYYLRISSN</sequence>
<reference evidence="6" key="1">
    <citation type="submission" date="2021-12" db="EMBL/GenBank/DDBJ databases">
        <authorList>
            <person name="Martin H S."/>
        </authorList>
    </citation>
    <scope>NUCLEOTIDE SEQUENCE</scope>
</reference>
<evidence type="ECO:0000256" key="1">
    <source>
        <dbReference type="ARBA" id="ARBA00008225"/>
    </source>
</evidence>
<dbReference type="Pfam" id="PF00795">
    <property type="entry name" value="CN_hydrolase"/>
    <property type="match status" value="1"/>
</dbReference>
<dbReference type="Proteomes" id="UP000838878">
    <property type="component" value="Chromosome 1"/>
</dbReference>
<dbReference type="AlphaFoldDB" id="A0A8J9U4M4"/>
<feature type="domain" description="CN hydrolase" evidence="5">
    <location>
        <begin position="26"/>
        <end position="286"/>
    </location>
</feature>
<dbReference type="PROSITE" id="PS50263">
    <property type="entry name" value="CN_HYDROLASE"/>
    <property type="match status" value="1"/>
</dbReference>
<feature type="chain" id="PRO_5035444188" description="CN hydrolase domain-containing protein" evidence="4">
    <location>
        <begin position="22"/>
        <end position="660"/>
    </location>
</feature>
<protein>
    <recommendedName>
        <fullName evidence="5">CN hydrolase domain-containing protein</fullName>
    </recommendedName>
</protein>
<comment type="similarity">
    <text evidence="1">Belongs to the carbon-nitrogen hydrolase superfamily. BTD/VNN family.</text>
</comment>
<feature type="signal peptide" evidence="4">
    <location>
        <begin position="1"/>
        <end position="21"/>
    </location>
</feature>
<dbReference type="InterPro" id="IPR040154">
    <property type="entry name" value="Biotinidase/VNN"/>
</dbReference>
<organism evidence="6 7">
    <name type="scientific">Brenthis ino</name>
    <name type="common">lesser marbled fritillary</name>
    <dbReference type="NCBI Taxonomy" id="405034"/>
    <lineage>
        <taxon>Eukaryota</taxon>
        <taxon>Metazoa</taxon>
        <taxon>Ecdysozoa</taxon>
        <taxon>Arthropoda</taxon>
        <taxon>Hexapoda</taxon>
        <taxon>Insecta</taxon>
        <taxon>Pterygota</taxon>
        <taxon>Neoptera</taxon>
        <taxon>Endopterygota</taxon>
        <taxon>Lepidoptera</taxon>
        <taxon>Glossata</taxon>
        <taxon>Ditrysia</taxon>
        <taxon>Papilionoidea</taxon>
        <taxon>Nymphalidae</taxon>
        <taxon>Heliconiinae</taxon>
        <taxon>Argynnini</taxon>
        <taxon>Brenthis</taxon>
    </lineage>
</organism>
<keyword evidence="7" id="KW-1185">Reference proteome</keyword>
<dbReference type="PANTHER" id="PTHR10609">
    <property type="entry name" value="BIOTINIDASE-RELATED"/>
    <property type="match status" value="1"/>
</dbReference>
<name>A0A8J9U4M4_9NEOP</name>
<gene>
    <name evidence="6" type="ORF">BINO364_LOCUS924</name>
</gene>
<keyword evidence="2" id="KW-0378">Hydrolase</keyword>
<evidence type="ECO:0000256" key="3">
    <source>
        <dbReference type="SAM" id="MobiDB-lite"/>
    </source>
</evidence>
<evidence type="ECO:0000313" key="7">
    <source>
        <dbReference type="Proteomes" id="UP000838878"/>
    </source>
</evidence>
<accession>A0A8J9U4M4</accession>
<feature type="non-terminal residue" evidence="6">
    <location>
        <position position="660"/>
    </location>
</feature>
<dbReference type="OrthoDB" id="10250282at2759"/>
<feature type="region of interest" description="Disordered" evidence="3">
    <location>
        <begin position="588"/>
        <end position="617"/>
    </location>
</feature>
<dbReference type="InterPro" id="IPR003010">
    <property type="entry name" value="C-N_Hydrolase"/>
</dbReference>
<dbReference type="GO" id="GO:0016787">
    <property type="term" value="F:hydrolase activity"/>
    <property type="evidence" value="ECO:0007669"/>
    <property type="project" value="UniProtKB-KW"/>
</dbReference>
<evidence type="ECO:0000256" key="2">
    <source>
        <dbReference type="ARBA" id="ARBA00022801"/>
    </source>
</evidence>